<feature type="transmembrane region" description="Helical" evidence="1">
    <location>
        <begin position="70"/>
        <end position="88"/>
    </location>
</feature>
<keyword evidence="1" id="KW-0472">Membrane</keyword>
<sequence length="107" mass="12592">MVEVEMITHSKFVDQLRDYHVRYKRNHSALTFFSPKPHVQTRGDVAEAIGFALLFSVLVVSSLTTLYLRHFWLFGVVICFNIFLPARLRMTRQTLARNRERRLPLSI</sequence>
<keyword evidence="1" id="KW-1133">Transmembrane helix</keyword>
<dbReference type="AlphaFoldDB" id="A0AAN9RCP3"/>
<gene>
    <name evidence="2" type="ORF">VNO80_09424</name>
</gene>
<dbReference type="PANTHER" id="PTHR34936:SF2">
    <property type="entry name" value="EXPRESSED PROTEIN"/>
    <property type="match status" value="1"/>
</dbReference>
<dbReference type="PANTHER" id="PTHR34936">
    <property type="entry name" value="EXPRESSED PROTEIN"/>
    <property type="match status" value="1"/>
</dbReference>
<feature type="transmembrane region" description="Helical" evidence="1">
    <location>
        <begin position="45"/>
        <end position="64"/>
    </location>
</feature>
<evidence type="ECO:0000256" key="1">
    <source>
        <dbReference type="SAM" id="Phobius"/>
    </source>
</evidence>
<accession>A0AAN9RCP3</accession>
<comment type="caution">
    <text evidence="2">The sequence shown here is derived from an EMBL/GenBank/DDBJ whole genome shotgun (WGS) entry which is preliminary data.</text>
</comment>
<keyword evidence="1" id="KW-0812">Transmembrane</keyword>
<keyword evidence="3" id="KW-1185">Reference proteome</keyword>
<dbReference type="EMBL" id="JAYMYR010000004">
    <property type="protein sequence ID" value="KAK7367412.1"/>
    <property type="molecule type" value="Genomic_DNA"/>
</dbReference>
<reference evidence="2 3" key="1">
    <citation type="submission" date="2024-01" db="EMBL/GenBank/DDBJ databases">
        <title>The genomes of 5 underutilized Papilionoideae crops provide insights into root nodulation and disease resistanc.</title>
        <authorList>
            <person name="Jiang F."/>
        </authorList>
    </citation>
    <scope>NUCLEOTIDE SEQUENCE [LARGE SCALE GENOMIC DNA]</scope>
    <source>
        <strain evidence="2">JINMINGXINNONG_FW02</strain>
        <tissue evidence="2">Leaves</tissue>
    </source>
</reference>
<protein>
    <submittedName>
        <fullName evidence="2">Uncharacterized protein</fullName>
    </submittedName>
</protein>
<proteinExistence type="predicted"/>
<name>A0AAN9RCP3_PHACN</name>
<organism evidence="2 3">
    <name type="scientific">Phaseolus coccineus</name>
    <name type="common">Scarlet runner bean</name>
    <name type="synonym">Phaseolus multiflorus</name>
    <dbReference type="NCBI Taxonomy" id="3886"/>
    <lineage>
        <taxon>Eukaryota</taxon>
        <taxon>Viridiplantae</taxon>
        <taxon>Streptophyta</taxon>
        <taxon>Embryophyta</taxon>
        <taxon>Tracheophyta</taxon>
        <taxon>Spermatophyta</taxon>
        <taxon>Magnoliopsida</taxon>
        <taxon>eudicotyledons</taxon>
        <taxon>Gunneridae</taxon>
        <taxon>Pentapetalae</taxon>
        <taxon>rosids</taxon>
        <taxon>fabids</taxon>
        <taxon>Fabales</taxon>
        <taxon>Fabaceae</taxon>
        <taxon>Papilionoideae</taxon>
        <taxon>50 kb inversion clade</taxon>
        <taxon>NPAAA clade</taxon>
        <taxon>indigoferoid/millettioid clade</taxon>
        <taxon>Phaseoleae</taxon>
        <taxon>Phaseolus</taxon>
    </lineage>
</organism>
<evidence type="ECO:0000313" key="2">
    <source>
        <dbReference type="EMBL" id="KAK7367412.1"/>
    </source>
</evidence>
<evidence type="ECO:0000313" key="3">
    <source>
        <dbReference type="Proteomes" id="UP001374584"/>
    </source>
</evidence>
<dbReference type="Proteomes" id="UP001374584">
    <property type="component" value="Unassembled WGS sequence"/>
</dbReference>